<keyword evidence="3 9" id="KW-0813">Transport</keyword>
<keyword evidence="10" id="KW-1133">Transmembrane helix</keyword>
<dbReference type="RefSeq" id="WP_308981715.1">
    <property type="nucleotide sequence ID" value="NZ_JAVIDL010000023.1"/>
</dbReference>
<dbReference type="SUPFAM" id="SSF141729">
    <property type="entry name" value="FimD N-terminal domain-like"/>
    <property type="match status" value="1"/>
</dbReference>
<keyword evidence="8 9" id="KW-0998">Cell outer membrane</keyword>
<organism evidence="13 14">
    <name type="scientific">Acinetobacter rudis</name>
    <dbReference type="NCBI Taxonomy" id="632955"/>
    <lineage>
        <taxon>Bacteria</taxon>
        <taxon>Pseudomonadati</taxon>
        <taxon>Pseudomonadota</taxon>
        <taxon>Gammaproteobacteria</taxon>
        <taxon>Moraxellales</taxon>
        <taxon>Moraxellaceae</taxon>
        <taxon>Acinetobacter</taxon>
    </lineage>
</organism>
<dbReference type="GO" id="GO:0015473">
    <property type="term" value="F:fimbrial usher porin activity"/>
    <property type="evidence" value="ECO:0007669"/>
    <property type="project" value="InterPro"/>
</dbReference>
<dbReference type="Gene3D" id="2.60.40.3110">
    <property type="match status" value="1"/>
</dbReference>
<evidence type="ECO:0000313" key="13">
    <source>
        <dbReference type="EMBL" id="MDQ8936392.1"/>
    </source>
</evidence>
<evidence type="ECO:0000256" key="5">
    <source>
        <dbReference type="ARBA" id="ARBA00022692"/>
    </source>
</evidence>
<dbReference type="FunFam" id="2.60.40.3110:FF:000001">
    <property type="entry name" value="Putative fimbrial outer membrane usher"/>
    <property type="match status" value="1"/>
</dbReference>
<dbReference type="Gene3D" id="2.60.40.2610">
    <property type="entry name" value="Outer membrane usher protein FimD, plug domain"/>
    <property type="match status" value="1"/>
</dbReference>
<dbReference type="InterPro" id="IPR037224">
    <property type="entry name" value="PapC_N_sf"/>
</dbReference>
<comment type="subcellular location">
    <subcellularLocation>
        <location evidence="1 9">Cell outer membrane</location>
        <topology evidence="1 9">Multi-pass membrane protein</topology>
    </subcellularLocation>
</comment>
<dbReference type="InterPro" id="IPR043142">
    <property type="entry name" value="PapC-like_C_sf"/>
</dbReference>
<dbReference type="Pfam" id="PF13954">
    <property type="entry name" value="PapC_N"/>
    <property type="match status" value="1"/>
</dbReference>
<evidence type="ECO:0000313" key="14">
    <source>
        <dbReference type="Proteomes" id="UP001243844"/>
    </source>
</evidence>
<dbReference type="EMBL" id="JAVIDL010000023">
    <property type="protein sequence ID" value="MDQ8936392.1"/>
    <property type="molecule type" value="Genomic_DNA"/>
</dbReference>
<evidence type="ECO:0000256" key="7">
    <source>
        <dbReference type="ARBA" id="ARBA00023136"/>
    </source>
</evidence>
<evidence type="ECO:0000256" key="3">
    <source>
        <dbReference type="ARBA" id="ARBA00022448"/>
    </source>
</evidence>
<sequence>MGKLKSSFKIKLLTHCCLQMGWFAATFPLCLVGTNIYAASSYAEFDQSMLFGAAEGIKLSDYAYGNPIHEGRYLLNIYVNGLWVGRKELEFKALDANQNVDHCFELEQLTQLGVNLKKVKPQSQCQILSSWMDNASAQFNFNEMRYDITIPQFYMKHNVRGFVSPELWDRGINAGFLSYNFNTLQTRYDHESTDSQYLTLNAGINLAGWQLRHNAVATKQNGIGTEYNSINSYAQRAFPGLNAVLTIGESYTSGELFDSFAFTGVQLRSDDRMLPETQMGYAPVIHGVAQTQAMVEIRQNNQLIYQLSVAPGAFVIDDLYPTGYGGELQVTVREANGQIQRFNVPYASVSKMLRPGSTRFALTTGQVRDKNLKQQDYFVQGGYQRGINNFVTAYTGTLLSEHYRALQLGSAFSTSLGAISFDVTHADTDLPNSEKKSSQGQSYKLGYSKFWRPSNTNLSLATYHYSTSGYYNFQDAINTQDNLRRGLSIDRQKRYKNQYEITLNQNLPKAWGSMYLIGSWRDYWGQSQTQSDFQLGYSNSYKQLNYSISAQKVWDEQGNKDNHYFLTLSLPLEVKKRNLNLSHTTSDYGNNSSISGSFDRDNIFGYGLTASDLGYHHRAISANVQYRSPYATAAVSASRGQEYNQWGATLTGAVVAHADGVSFSPDMVDTMVLVKADQATGSAVNNSTGLKIDYRGYAVIPNVTPYRLNEISIDPKAALSKVELLSNRIELAPYAGAISRVEFKTKTGFPLLIKAKRSSGESLPFAANVYDTKNQLVGVVSQASQIMLRTDQPSNTLYVKWGDAEEHQCQVSYVLTAESLKKEGYQFVEGQCQ</sequence>
<evidence type="ECO:0000256" key="9">
    <source>
        <dbReference type="RuleBase" id="RU003884"/>
    </source>
</evidence>
<evidence type="ECO:0000256" key="6">
    <source>
        <dbReference type="ARBA" id="ARBA00022729"/>
    </source>
</evidence>
<comment type="caution">
    <text evidence="13">The sequence shown here is derived from an EMBL/GenBank/DDBJ whole genome shotgun (WGS) entry which is preliminary data.</text>
</comment>
<reference evidence="13" key="1">
    <citation type="submission" date="2023-08" db="EMBL/GenBank/DDBJ databases">
        <title>Emergence of clinically-relevant ST2 carbapenem-resistant Acinetobacter baumannii strains in hospital sewages in Zhejiang, East of China.</title>
        <authorList>
            <person name="Kaichao C."/>
            <person name="Zhang R."/>
        </authorList>
    </citation>
    <scope>NUCLEOTIDE SEQUENCE</scope>
    <source>
        <strain evidence="13">M-RB-37</strain>
    </source>
</reference>
<dbReference type="PANTHER" id="PTHR30451:SF3">
    <property type="entry name" value="OUTER MEMBRANE USHER PROTEIN HTRE-RELATED"/>
    <property type="match status" value="1"/>
</dbReference>
<dbReference type="InterPro" id="IPR000015">
    <property type="entry name" value="Fimb_usher"/>
</dbReference>
<evidence type="ECO:0000256" key="2">
    <source>
        <dbReference type="ARBA" id="ARBA00008064"/>
    </source>
</evidence>
<dbReference type="Pfam" id="PF13953">
    <property type="entry name" value="PapC_C"/>
    <property type="match status" value="1"/>
</dbReference>
<feature type="domain" description="PapC-like C-terminal" evidence="11">
    <location>
        <begin position="752"/>
        <end position="816"/>
    </location>
</feature>
<feature type="domain" description="PapC N-terminal" evidence="12">
    <location>
        <begin position="44"/>
        <end position="182"/>
    </location>
</feature>
<dbReference type="GO" id="GO:0009279">
    <property type="term" value="C:cell outer membrane"/>
    <property type="evidence" value="ECO:0007669"/>
    <property type="project" value="UniProtKB-SubCell"/>
</dbReference>
<dbReference type="InterPro" id="IPR025885">
    <property type="entry name" value="PapC_N"/>
</dbReference>
<keyword evidence="5 9" id="KW-0812">Transmembrane</keyword>
<dbReference type="PANTHER" id="PTHR30451">
    <property type="entry name" value="OUTER MEMBRANE USHER PROTEIN"/>
    <property type="match status" value="1"/>
</dbReference>
<dbReference type="AlphaFoldDB" id="A0AAW8JBQ8"/>
<name>A0AAW8JBQ8_9GAMM</name>
<comment type="similarity">
    <text evidence="2 9">Belongs to the fimbrial export usher family.</text>
</comment>
<dbReference type="InterPro" id="IPR025949">
    <property type="entry name" value="PapC-like_C"/>
</dbReference>
<keyword evidence="4" id="KW-1134">Transmembrane beta strand</keyword>
<keyword evidence="9" id="KW-1029">Fimbrium biogenesis</keyword>
<dbReference type="Gene3D" id="3.10.20.410">
    <property type="match status" value="1"/>
</dbReference>
<dbReference type="InterPro" id="IPR042186">
    <property type="entry name" value="FimD_plug_dom"/>
</dbReference>
<dbReference type="Proteomes" id="UP001243844">
    <property type="component" value="Unassembled WGS sequence"/>
</dbReference>
<evidence type="ECO:0000259" key="11">
    <source>
        <dbReference type="Pfam" id="PF13953"/>
    </source>
</evidence>
<evidence type="ECO:0000256" key="8">
    <source>
        <dbReference type="ARBA" id="ARBA00023237"/>
    </source>
</evidence>
<evidence type="ECO:0000259" key="12">
    <source>
        <dbReference type="Pfam" id="PF13954"/>
    </source>
</evidence>
<dbReference type="GO" id="GO:0009297">
    <property type="term" value="P:pilus assembly"/>
    <property type="evidence" value="ECO:0007669"/>
    <property type="project" value="InterPro"/>
</dbReference>
<dbReference type="InterPro" id="IPR018030">
    <property type="entry name" value="Fimbrial_membr_usher_CS"/>
</dbReference>
<dbReference type="Gene3D" id="2.60.40.2070">
    <property type="match status" value="1"/>
</dbReference>
<evidence type="ECO:0000256" key="4">
    <source>
        <dbReference type="ARBA" id="ARBA00022452"/>
    </source>
</evidence>
<gene>
    <name evidence="13" type="ORF">RFH47_11755</name>
</gene>
<evidence type="ECO:0000256" key="10">
    <source>
        <dbReference type="SAM" id="Phobius"/>
    </source>
</evidence>
<feature type="transmembrane region" description="Helical" evidence="10">
    <location>
        <begin position="12"/>
        <end position="38"/>
    </location>
</feature>
<keyword evidence="7 9" id="KW-0472">Membrane</keyword>
<dbReference type="Pfam" id="PF00577">
    <property type="entry name" value="Usher"/>
    <property type="match status" value="1"/>
</dbReference>
<proteinExistence type="inferred from homology"/>
<dbReference type="PROSITE" id="PS01151">
    <property type="entry name" value="FIMBRIAL_USHER"/>
    <property type="match status" value="1"/>
</dbReference>
<keyword evidence="6" id="KW-0732">Signal</keyword>
<protein>
    <submittedName>
        <fullName evidence="13">Fimbria/pilus outer membrane usher protein</fullName>
    </submittedName>
</protein>
<evidence type="ECO:0000256" key="1">
    <source>
        <dbReference type="ARBA" id="ARBA00004571"/>
    </source>
</evidence>
<accession>A0AAW8JBQ8</accession>